<dbReference type="Pfam" id="PF13855">
    <property type="entry name" value="LRR_8"/>
    <property type="match status" value="2"/>
</dbReference>
<reference evidence="15" key="1">
    <citation type="submission" date="2025-08" db="UniProtKB">
        <authorList>
            <consortium name="RefSeq"/>
        </authorList>
    </citation>
    <scope>IDENTIFICATION</scope>
    <source>
        <tissue evidence="15">Testes</tissue>
    </source>
</reference>
<dbReference type="SMART" id="SM00255">
    <property type="entry name" value="TIR"/>
    <property type="match status" value="1"/>
</dbReference>
<protein>
    <submittedName>
        <fullName evidence="15">Toll-like receptor 13-like</fullName>
    </submittedName>
</protein>
<dbReference type="InterPro" id="IPR000483">
    <property type="entry name" value="Cys-rich_flank_reg_C"/>
</dbReference>
<organism evidence="14 15">
    <name type="scientific">Saccoglossus kowalevskii</name>
    <name type="common">Acorn worm</name>
    <dbReference type="NCBI Taxonomy" id="10224"/>
    <lineage>
        <taxon>Eukaryota</taxon>
        <taxon>Metazoa</taxon>
        <taxon>Hemichordata</taxon>
        <taxon>Enteropneusta</taxon>
        <taxon>Harrimaniidae</taxon>
        <taxon>Saccoglossus</taxon>
    </lineage>
</organism>
<keyword evidence="5 12" id="KW-0732">Signal</keyword>
<accession>A0ABM0MZ90</accession>
<dbReference type="Proteomes" id="UP000694865">
    <property type="component" value="Unplaced"/>
</dbReference>
<dbReference type="SUPFAM" id="SSF52200">
    <property type="entry name" value="Toll/Interleukin receptor TIR domain"/>
    <property type="match status" value="1"/>
</dbReference>
<keyword evidence="3" id="KW-0433">Leucine-rich repeat</keyword>
<comment type="subcellular location">
    <subcellularLocation>
        <location evidence="1">Membrane</location>
        <topology evidence="1">Single-pass type I membrane protein</topology>
    </subcellularLocation>
</comment>
<gene>
    <name evidence="15" type="primary">LOC102807791</name>
</gene>
<dbReference type="SMART" id="SM00082">
    <property type="entry name" value="LRRCT"/>
    <property type="match status" value="1"/>
</dbReference>
<evidence type="ECO:0000256" key="9">
    <source>
        <dbReference type="ARBA" id="ARBA00023170"/>
    </source>
</evidence>
<dbReference type="Gene3D" id="3.80.10.10">
    <property type="entry name" value="Ribonuclease Inhibitor"/>
    <property type="match status" value="2"/>
</dbReference>
<feature type="transmembrane region" description="Helical" evidence="11">
    <location>
        <begin position="306"/>
        <end position="326"/>
    </location>
</feature>
<evidence type="ECO:0000256" key="12">
    <source>
        <dbReference type="SAM" id="SignalP"/>
    </source>
</evidence>
<comment type="similarity">
    <text evidence="2">Belongs to the Toll-like receptor family.</text>
</comment>
<keyword evidence="4 11" id="KW-0812">Transmembrane</keyword>
<dbReference type="GeneID" id="102807791"/>
<evidence type="ECO:0000256" key="6">
    <source>
        <dbReference type="ARBA" id="ARBA00022737"/>
    </source>
</evidence>
<feature type="domain" description="TIR" evidence="13">
    <location>
        <begin position="358"/>
        <end position="498"/>
    </location>
</feature>
<keyword evidence="9" id="KW-0675">Receptor</keyword>
<evidence type="ECO:0000256" key="3">
    <source>
        <dbReference type="ARBA" id="ARBA00022614"/>
    </source>
</evidence>
<feature type="signal peptide" evidence="12">
    <location>
        <begin position="1"/>
        <end position="30"/>
    </location>
</feature>
<keyword evidence="6" id="KW-0677">Repeat</keyword>
<feature type="chain" id="PRO_5047118323" evidence="12">
    <location>
        <begin position="31"/>
        <end position="506"/>
    </location>
</feature>
<keyword evidence="14" id="KW-1185">Reference proteome</keyword>
<name>A0ABM0MZ90_SACKO</name>
<sequence>MTWKFFWTPILNVFFTILLSSRGETRCVSATNITCPEGFSCEFCAFSYESWGNLKLVYNLKSVSDLKELVSRVPSETVLLYLQSAGISGIKNGTFSKLGRLLKLYLHGNNLVWNLVELDAFQGLSSLQLLDLSVQRGINQVRREWFLPLSKLVKIQLESNIIKSLPGGTFANNVQLETILLHQNKLTELPDDIMRDLPKLKRAMFQTNEIKTLPGNLLGGSTQVTELNFAHNRLSTISSEIGFQKDTNLTSLHLYNNPIECNCDLIWFRNWVSTVNVLVSVNDTMCLSGYRIVDFNPDTLECGFPYIKIIVLSVSGLLLISVLIAMGKNRWRIRYSLHLVKARLLGYQPLVDGDDDEYEYDVFLSHSSKDEEWVSKVLHPTLENPPYNYKLCLDYRDFIVGETIADNIIDAVQKSRKTAFILTKSFVESEWCYFELEMVRQQMFDEHRDLAILIMKENVPTGDMPGLLKYLMRKGNHIEWSDNKHGELLFWSKLDSALKCRQHNIV</sequence>
<evidence type="ECO:0000256" key="11">
    <source>
        <dbReference type="SAM" id="Phobius"/>
    </source>
</evidence>
<evidence type="ECO:0000256" key="4">
    <source>
        <dbReference type="ARBA" id="ARBA00022692"/>
    </source>
</evidence>
<keyword evidence="8 11" id="KW-0472">Membrane</keyword>
<evidence type="ECO:0000256" key="5">
    <source>
        <dbReference type="ARBA" id="ARBA00022729"/>
    </source>
</evidence>
<dbReference type="PRINTS" id="PR01537">
    <property type="entry name" value="INTRLKN1R1F"/>
</dbReference>
<evidence type="ECO:0000256" key="1">
    <source>
        <dbReference type="ARBA" id="ARBA00004479"/>
    </source>
</evidence>
<dbReference type="PROSITE" id="PS50104">
    <property type="entry name" value="TIR"/>
    <property type="match status" value="1"/>
</dbReference>
<dbReference type="SMART" id="SM00369">
    <property type="entry name" value="LRR_TYP"/>
    <property type="match status" value="5"/>
</dbReference>
<dbReference type="InterPro" id="IPR003591">
    <property type="entry name" value="Leu-rich_rpt_typical-subtyp"/>
</dbReference>
<dbReference type="InterPro" id="IPR035897">
    <property type="entry name" value="Toll_tir_struct_dom_sf"/>
</dbReference>
<keyword evidence="10" id="KW-0325">Glycoprotein</keyword>
<keyword evidence="7 11" id="KW-1133">Transmembrane helix</keyword>
<evidence type="ECO:0000256" key="10">
    <source>
        <dbReference type="ARBA" id="ARBA00023180"/>
    </source>
</evidence>
<evidence type="ECO:0000256" key="7">
    <source>
        <dbReference type="ARBA" id="ARBA00022989"/>
    </source>
</evidence>
<dbReference type="InterPro" id="IPR032675">
    <property type="entry name" value="LRR_dom_sf"/>
</dbReference>
<dbReference type="InterPro" id="IPR001611">
    <property type="entry name" value="Leu-rich_rpt"/>
</dbReference>
<evidence type="ECO:0000256" key="8">
    <source>
        <dbReference type="ARBA" id="ARBA00023136"/>
    </source>
</evidence>
<dbReference type="PANTHER" id="PTHR24365:SF541">
    <property type="entry name" value="PROTEIN TOLL-RELATED"/>
    <property type="match status" value="1"/>
</dbReference>
<evidence type="ECO:0000259" key="13">
    <source>
        <dbReference type="PROSITE" id="PS50104"/>
    </source>
</evidence>
<dbReference type="Pfam" id="PF01582">
    <property type="entry name" value="TIR"/>
    <property type="match status" value="1"/>
</dbReference>
<dbReference type="SUPFAM" id="SSF52058">
    <property type="entry name" value="L domain-like"/>
    <property type="match status" value="1"/>
</dbReference>
<evidence type="ECO:0000313" key="14">
    <source>
        <dbReference type="Proteomes" id="UP000694865"/>
    </source>
</evidence>
<evidence type="ECO:0000256" key="2">
    <source>
        <dbReference type="ARBA" id="ARBA00009634"/>
    </source>
</evidence>
<evidence type="ECO:0000313" key="15">
    <source>
        <dbReference type="RefSeq" id="XP_006825331.1"/>
    </source>
</evidence>
<dbReference type="Gene3D" id="3.40.50.10140">
    <property type="entry name" value="Toll/interleukin-1 receptor homology (TIR) domain"/>
    <property type="match status" value="1"/>
</dbReference>
<dbReference type="InterPro" id="IPR000157">
    <property type="entry name" value="TIR_dom"/>
</dbReference>
<proteinExistence type="inferred from homology"/>
<dbReference type="PANTHER" id="PTHR24365">
    <property type="entry name" value="TOLL-LIKE RECEPTOR"/>
    <property type="match status" value="1"/>
</dbReference>
<dbReference type="RefSeq" id="XP_006825331.1">
    <property type="nucleotide sequence ID" value="XM_006825268.1"/>
</dbReference>